<protein>
    <submittedName>
        <fullName evidence="5">ADP-ribosylglycohydrolase</fullName>
    </submittedName>
</protein>
<gene>
    <name evidence="5" type="ORF">DSOL_3742</name>
</gene>
<organism evidence="5 6">
    <name type="scientific">Desulfosporosinus metallidurans</name>
    <dbReference type="NCBI Taxonomy" id="1888891"/>
    <lineage>
        <taxon>Bacteria</taxon>
        <taxon>Bacillati</taxon>
        <taxon>Bacillota</taxon>
        <taxon>Clostridia</taxon>
        <taxon>Eubacteriales</taxon>
        <taxon>Desulfitobacteriaceae</taxon>
        <taxon>Desulfosporosinus</taxon>
    </lineage>
</organism>
<keyword evidence="3" id="KW-0460">Magnesium</keyword>
<dbReference type="InterPro" id="IPR036705">
    <property type="entry name" value="Ribosyl_crysJ1_sf"/>
</dbReference>
<feature type="binding site" evidence="3">
    <location>
        <position position="283"/>
    </location>
    <ligand>
        <name>Mg(2+)</name>
        <dbReference type="ChEBI" id="CHEBI:18420"/>
        <label>1</label>
    </ligand>
</feature>
<dbReference type="Pfam" id="PF03747">
    <property type="entry name" value="ADP_ribosyl_GH"/>
    <property type="match status" value="1"/>
</dbReference>
<evidence type="ECO:0000256" key="2">
    <source>
        <dbReference type="ARBA" id="ARBA00022801"/>
    </source>
</evidence>
<dbReference type="EMBL" id="MLBF01000036">
    <property type="protein sequence ID" value="OLN29081.1"/>
    <property type="molecule type" value="Genomic_DNA"/>
</dbReference>
<dbReference type="AlphaFoldDB" id="A0A1Q8QP08"/>
<feature type="transmembrane region" description="Helical" evidence="4">
    <location>
        <begin position="23"/>
        <end position="43"/>
    </location>
</feature>
<feature type="binding site" evidence="3">
    <location>
        <position position="71"/>
    </location>
    <ligand>
        <name>Mg(2+)</name>
        <dbReference type="ChEBI" id="CHEBI:18420"/>
        <label>1</label>
    </ligand>
</feature>
<feature type="binding site" evidence="3">
    <location>
        <position position="73"/>
    </location>
    <ligand>
        <name>Mg(2+)</name>
        <dbReference type="ChEBI" id="CHEBI:18420"/>
        <label>1</label>
    </ligand>
</feature>
<dbReference type="PANTHER" id="PTHR16222:SF24">
    <property type="entry name" value="ADP-RIBOSYLHYDROLASE ARH3"/>
    <property type="match status" value="1"/>
</dbReference>
<evidence type="ECO:0000256" key="3">
    <source>
        <dbReference type="PIRSR" id="PIRSR605502-1"/>
    </source>
</evidence>
<keyword evidence="6" id="KW-1185">Reference proteome</keyword>
<accession>A0A1Q8QP08</accession>
<keyword evidence="2 5" id="KW-0378">Hydrolase</keyword>
<evidence type="ECO:0000313" key="6">
    <source>
        <dbReference type="Proteomes" id="UP000186102"/>
    </source>
</evidence>
<comment type="caution">
    <text evidence="5">The sequence shown here is derived from an EMBL/GenBank/DDBJ whole genome shotgun (WGS) entry which is preliminary data.</text>
</comment>
<feature type="binding site" evidence="3">
    <location>
        <position position="285"/>
    </location>
    <ligand>
        <name>Mg(2+)</name>
        <dbReference type="ChEBI" id="CHEBI:18420"/>
        <label>1</label>
    </ligand>
</feature>
<dbReference type="InterPro" id="IPR050792">
    <property type="entry name" value="ADP-ribosylglycohydrolase"/>
</dbReference>
<keyword evidence="4" id="KW-0812">Transmembrane</keyword>
<evidence type="ECO:0000256" key="4">
    <source>
        <dbReference type="SAM" id="Phobius"/>
    </source>
</evidence>
<dbReference type="GO" id="GO:0016787">
    <property type="term" value="F:hydrolase activity"/>
    <property type="evidence" value="ECO:0007669"/>
    <property type="project" value="UniProtKB-KW"/>
</dbReference>
<keyword evidence="4" id="KW-1133">Transmembrane helix</keyword>
<feature type="binding site" evidence="3">
    <location>
        <position position="72"/>
    </location>
    <ligand>
        <name>Mg(2+)</name>
        <dbReference type="ChEBI" id="CHEBI:18420"/>
        <label>1</label>
    </ligand>
</feature>
<feature type="binding site" evidence="3">
    <location>
        <position position="286"/>
    </location>
    <ligand>
        <name>Mg(2+)</name>
        <dbReference type="ChEBI" id="CHEBI:18420"/>
        <label>1</label>
    </ligand>
</feature>
<dbReference type="Gene3D" id="1.10.4080.10">
    <property type="entry name" value="ADP-ribosylation/Crystallin J1"/>
    <property type="match status" value="1"/>
</dbReference>
<dbReference type="GO" id="GO:0046872">
    <property type="term" value="F:metal ion binding"/>
    <property type="evidence" value="ECO:0007669"/>
    <property type="project" value="UniProtKB-KW"/>
</dbReference>
<dbReference type="SUPFAM" id="SSF101478">
    <property type="entry name" value="ADP-ribosylglycohydrolase"/>
    <property type="match status" value="1"/>
</dbReference>
<comment type="cofactor">
    <cofactor evidence="3">
        <name>Mg(2+)</name>
        <dbReference type="ChEBI" id="CHEBI:18420"/>
    </cofactor>
    <text evidence="3">Binds 2 magnesium ions per subunit.</text>
</comment>
<reference evidence="5 6" key="1">
    <citation type="submission" date="2016-09" db="EMBL/GenBank/DDBJ databases">
        <title>Complete genome of Desulfosporosinus sp. OL.</title>
        <authorList>
            <person name="Mardanov A."/>
            <person name="Beletsky A."/>
            <person name="Panova A."/>
            <person name="Karnachuk O."/>
            <person name="Ravin N."/>
        </authorList>
    </citation>
    <scope>NUCLEOTIDE SEQUENCE [LARGE SCALE GENOMIC DNA]</scope>
    <source>
        <strain evidence="5 6">OL</strain>
    </source>
</reference>
<dbReference type="InterPro" id="IPR005502">
    <property type="entry name" value="Ribosyl_crysJ1"/>
</dbReference>
<keyword evidence="4" id="KW-0472">Membrane</keyword>
<evidence type="ECO:0000256" key="1">
    <source>
        <dbReference type="ARBA" id="ARBA00010702"/>
    </source>
</evidence>
<dbReference type="STRING" id="1888891.DSOL_3742"/>
<dbReference type="PANTHER" id="PTHR16222">
    <property type="entry name" value="ADP-RIBOSYLGLYCOHYDROLASE"/>
    <property type="match status" value="1"/>
</dbReference>
<name>A0A1Q8QP08_9FIRM</name>
<evidence type="ECO:0000313" key="5">
    <source>
        <dbReference type="EMBL" id="OLN29081.1"/>
    </source>
</evidence>
<sequence length="333" mass="36916">MKSEQKRGTCPLVRGDLNLNEKAVIGGIIGVVVGDALGLPVQFMTKTEIRKKPITEMTGGGTFRLEPGAWSDDSSLTLCLAESLFEVGYNPKDIAQRFVRWYRDGYMAPFGESFDIGGTTVEAMERLIAGIDPLEAGPTDVRSNGNGSLMRILPATIYFAHEPEDTMINRICEVSKITHGHPRSQLACCLYSLFIKELLTGGSPDEAYNTMRIKSQTLFVDSELGKELNHFQRIINGELPNLTEHDIRSGGYVVETLEAALWSFLTTSTFKDSVLKAVNLGWDTDTVGAITGSLAGVYYGFTNIPTDWRRKLIKYEEILSLTNQFAERVLQQQ</sequence>
<dbReference type="Proteomes" id="UP000186102">
    <property type="component" value="Unassembled WGS sequence"/>
</dbReference>
<comment type="similarity">
    <text evidence="1">Belongs to the ADP-ribosylglycohydrolase family.</text>
</comment>
<proteinExistence type="inferred from homology"/>
<keyword evidence="3" id="KW-0479">Metal-binding</keyword>